<dbReference type="HOGENOM" id="CLU_3009340_0_0_3"/>
<evidence type="ECO:0000313" key="1">
    <source>
        <dbReference type="EMBL" id="EGJ32397.1"/>
    </source>
</evidence>
<accession>F4XSS2</accession>
<organism evidence="1 2">
    <name type="scientific">Moorena producens 3L</name>
    <dbReference type="NCBI Taxonomy" id="489825"/>
    <lineage>
        <taxon>Bacteria</taxon>
        <taxon>Bacillati</taxon>
        <taxon>Cyanobacteriota</taxon>
        <taxon>Cyanophyceae</taxon>
        <taxon>Coleofasciculales</taxon>
        <taxon>Coleofasciculaceae</taxon>
        <taxon>Moorena</taxon>
    </lineage>
</organism>
<reference evidence="2" key="1">
    <citation type="journal article" date="2011" name="Proc. Natl. Acad. Sci. U.S.A.">
        <title>Genomic insights into the physiology and ecology of the marine filamentous cyanobacterium Lyngbya majuscula.</title>
        <authorList>
            <person name="Jones A.C."/>
            <person name="Monroe E.A."/>
            <person name="Podell S."/>
            <person name="Hess W.R."/>
            <person name="Klages S."/>
            <person name="Esquenazi E."/>
            <person name="Niessen S."/>
            <person name="Hoover H."/>
            <person name="Rothmann M."/>
            <person name="Lasken R.S."/>
            <person name="Yates J.R.III."/>
            <person name="Reinhardt R."/>
            <person name="Kube M."/>
            <person name="Burkart M.D."/>
            <person name="Allen E.E."/>
            <person name="Dorrestein P.C."/>
            <person name="Gerwick W.H."/>
            <person name="Gerwick L."/>
        </authorList>
    </citation>
    <scope>NUCLEOTIDE SEQUENCE [LARGE SCALE GENOMIC DNA]</scope>
    <source>
        <strain evidence="2">3L</strain>
    </source>
</reference>
<dbReference type="AlphaFoldDB" id="F4XSS2"/>
<dbReference type="Proteomes" id="UP000003959">
    <property type="component" value="Unassembled WGS sequence"/>
</dbReference>
<proteinExistence type="predicted"/>
<keyword evidence="2" id="KW-1185">Reference proteome</keyword>
<evidence type="ECO:0000313" key="2">
    <source>
        <dbReference type="Proteomes" id="UP000003959"/>
    </source>
</evidence>
<protein>
    <submittedName>
        <fullName evidence="1">Uncharacterized protein</fullName>
    </submittedName>
</protein>
<sequence length="56" mass="6190">MWEIFIKGHYPDIILAFNGRIFAKAMQGGGAVKAGHPMSDYRCGLRQPARSKQATP</sequence>
<name>F4XSS2_9CYAN</name>
<dbReference type="EMBL" id="GL890924">
    <property type="protein sequence ID" value="EGJ32397.1"/>
    <property type="molecule type" value="Genomic_DNA"/>
</dbReference>
<gene>
    <name evidence="1" type="ORF">LYNGBM3L_19340</name>
</gene>